<dbReference type="PANTHER" id="PTHR44103">
    <property type="entry name" value="PROPROTEIN CONVERTASE P"/>
    <property type="match status" value="1"/>
</dbReference>
<dbReference type="Gene3D" id="2.130.10.130">
    <property type="entry name" value="Integrin alpha, N-terminal"/>
    <property type="match status" value="2"/>
</dbReference>
<evidence type="ECO:0000313" key="2">
    <source>
        <dbReference type="EMBL" id="MPR36263.1"/>
    </source>
</evidence>
<proteinExistence type="predicted"/>
<accession>A0A7C9BKK7</accession>
<dbReference type="InterPro" id="IPR028994">
    <property type="entry name" value="Integrin_alpha_N"/>
</dbReference>
<evidence type="ECO:0000256" key="1">
    <source>
        <dbReference type="ARBA" id="ARBA00022729"/>
    </source>
</evidence>
<keyword evidence="1" id="KW-0732">Signal</keyword>
<dbReference type="SUPFAM" id="SSF69318">
    <property type="entry name" value="Integrin alpha N-terminal domain"/>
    <property type="match status" value="1"/>
</dbReference>
<sequence>MECIPKLLIGSMLLVLVTQSDGQAQVKKAHEVSFTKTSLTRDFIAEGAAVGDVNKDGKKDVLAGAFWFEAPNWTPHELAEPKEFKKMEGYSDSFLDFAMDVNQDGWVDLVRIDWPGKAAAWHENPKNKPGHWTMHPIHEHLGNESPMLVDIDGDGRLDILGNDPTAKQVIWLRAPKKKGDTEWTKYVISSDENLGTHQYTHGIGYGDINGDGKKDVVIKSGWWEGSGDPKKENWKFHPANLGQDCAQMYILDLNGDGLNDIVSSSAHNYGIWWHEQGRDANGKEIWQEHEIYKAFSQTHSLALADLDGDGDLDLVTGKRHLAHQGKDPGGLDPALMYWFEYKLDGKDPTWTPHEIDNDSGSGLHVTVEDMNRDGLPDIVTGNKRGVHVFIQQKGKTVPGKP</sequence>
<dbReference type="Pfam" id="PF13517">
    <property type="entry name" value="FG-GAP_3"/>
    <property type="match status" value="2"/>
</dbReference>
<organism evidence="2 3">
    <name type="scientific">Salmonirosea aquatica</name>
    <dbReference type="NCBI Taxonomy" id="2654236"/>
    <lineage>
        <taxon>Bacteria</taxon>
        <taxon>Pseudomonadati</taxon>
        <taxon>Bacteroidota</taxon>
        <taxon>Cytophagia</taxon>
        <taxon>Cytophagales</taxon>
        <taxon>Spirosomataceae</taxon>
        <taxon>Salmonirosea</taxon>
    </lineage>
</organism>
<keyword evidence="3" id="KW-1185">Reference proteome</keyword>
<dbReference type="InterPro" id="IPR013517">
    <property type="entry name" value="FG-GAP"/>
</dbReference>
<dbReference type="AlphaFoldDB" id="A0A7C9BKK7"/>
<name>A0A7C9BKK7_9BACT</name>
<dbReference type="PANTHER" id="PTHR44103:SF1">
    <property type="entry name" value="PROPROTEIN CONVERTASE P"/>
    <property type="match status" value="1"/>
</dbReference>
<reference evidence="2 3" key="1">
    <citation type="submission" date="2019-10" db="EMBL/GenBank/DDBJ databases">
        <title>Draft Genome Sequence of Cytophagaceae sp. SJW1-29.</title>
        <authorList>
            <person name="Choi A."/>
        </authorList>
    </citation>
    <scope>NUCLEOTIDE SEQUENCE [LARGE SCALE GENOMIC DNA]</scope>
    <source>
        <strain evidence="2 3">SJW1-29</strain>
    </source>
</reference>
<dbReference type="EMBL" id="WHLY01000002">
    <property type="protein sequence ID" value="MPR36263.1"/>
    <property type="molecule type" value="Genomic_DNA"/>
</dbReference>
<comment type="caution">
    <text evidence="2">The sequence shown here is derived from an EMBL/GenBank/DDBJ whole genome shotgun (WGS) entry which is preliminary data.</text>
</comment>
<gene>
    <name evidence="2" type="ORF">GBK04_23690</name>
</gene>
<dbReference type="Proteomes" id="UP000479293">
    <property type="component" value="Unassembled WGS sequence"/>
</dbReference>
<evidence type="ECO:0000313" key="3">
    <source>
        <dbReference type="Proteomes" id="UP000479293"/>
    </source>
</evidence>
<protein>
    <submittedName>
        <fullName evidence="2">VCBS repeat-containing protein</fullName>
    </submittedName>
</protein>